<dbReference type="Gene3D" id="3.60.40.10">
    <property type="entry name" value="PPM-type phosphatase domain"/>
    <property type="match status" value="1"/>
</dbReference>
<evidence type="ECO:0000313" key="4">
    <source>
        <dbReference type="EMBL" id="MDJ1182798.1"/>
    </source>
</evidence>
<keyword evidence="2" id="KW-0472">Membrane</keyword>
<dbReference type="Pfam" id="PF11845">
    <property type="entry name" value="Tll0287-like"/>
    <property type="match status" value="1"/>
</dbReference>
<keyword evidence="2" id="KW-1133">Transmembrane helix</keyword>
<dbReference type="CDD" id="cd06225">
    <property type="entry name" value="HAMP"/>
    <property type="match status" value="1"/>
</dbReference>
<evidence type="ECO:0000256" key="2">
    <source>
        <dbReference type="SAM" id="Phobius"/>
    </source>
</evidence>
<evidence type="ECO:0000259" key="3">
    <source>
        <dbReference type="PROSITE" id="PS50885"/>
    </source>
</evidence>
<evidence type="ECO:0000256" key="1">
    <source>
        <dbReference type="ARBA" id="ARBA00022801"/>
    </source>
</evidence>
<dbReference type="Pfam" id="PF00672">
    <property type="entry name" value="HAMP"/>
    <property type="match status" value="1"/>
</dbReference>
<gene>
    <name evidence="4" type="ORF">PMH09_06275</name>
</gene>
<proteinExistence type="predicted"/>
<dbReference type="PANTHER" id="PTHR43156">
    <property type="entry name" value="STAGE II SPORULATION PROTEIN E-RELATED"/>
    <property type="match status" value="1"/>
</dbReference>
<dbReference type="InterPro" id="IPR003660">
    <property type="entry name" value="HAMP_dom"/>
</dbReference>
<keyword evidence="1" id="KW-0378">Hydrolase</keyword>
<dbReference type="SMART" id="SM00331">
    <property type="entry name" value="PP2C_SIG"/>
    <property type="match status" value="1"/>
</dbReference>
<dbReference type="InterPro" id="IPR036457">
    <property type="entry name" value="PPM-type-like_dom_sf"/>
</dbReference>
<dbReference type="InterPro" id="IPR021796">
    <property type="entry name" value="Tll0287-like_dom"/>
</dbReference>
<dbReference type="PANTHER" id="PTHR43156:SF2">
    <property type="entry name" value="STAGE II SPORULATION PROTEIN E"/>
    <property type="match status" value="1"/>
</dbReference>
<reference evidence="4 5" key="1">
    <citation type="submission" date="2023-01" db="EMBL/GenBank/DDBJ databases">
        <title>Novel diversity within Roseofilum (Cyanobacteria; Desertifilaceae) from marine benthic mats with descriptions of four novel species.</title>
        <authorList>
            <person name="Wang Y."/>
            <person name="Berthold D.E."/>
            <person name="Hu J."/>
            <person name="Lefler F.W."/>
            <person name="Laughinghouse H.D. IV."/>
        </authorList>
    </citation>
    <scope>NUCLEOTIDE SEQUENCE [LARGE SCALE GENOMIC DNA]</scope>
    <source>
        <strain evidence="4 5">BLCC-M143</strain>
    </source>
</reference>
<organism evidence="4 5">
    <name type="scientific">Roseofilum casamattae BLCC-M143</name>
    <dbReference type="NCBI Taxonomy" id="3022442"/>
    <lineage>
        <taxon>Bacteria</taxon>
        <taxon>Bacillati</taxon>
        <taxon>Cyanobacteriota</taxon>
        <taxon>Cyanophyceae</taxon>
        <taxon>Desertifilales</taxon>
        <taxon>Desertifilaceae</taxon>
        <taxon>Roseofilum</taxon>
        <taxon>Roseofilum casamattae</taxon>
    </lineage>
</organism>
<feature type="transmembrane region" description="Helical" evidence="2">
    <location>
        <begin position="204"/>
        <end position="223"/>
    </location>
</feature>
<accession>A0ABT7BWZ0</accession>
<dbReference type="SUPFAM" id="SSF158472">
    <property type="entry name" value="HAMP domain-like"/>
    <property type="match status" value="1"/>
</dbReference>
<keyword evidence="5" id="KW-1185">Reference proteome</keyword>
<evidence type="ECO:0000313" key="5">
    <source>
        <dbReference type="Proteomes" id="UP001232992"/>
    </source>
</evidence>
<dbReference type="EMBL" id="JAQOSQ010000004">
    <property type="protein sequence ID" value="MDJ1182798.1"/>
    <property type="molecule type" value="Genomic_DNA"/>
</dbReference>
<dbReference type="InterPro" id="IPR052016">
    <property type="entry name" value="Bact_Sigma-Reg"/>
</dbReference>
<keyword evidence="2" id="KW-0812">Transmembrane</keyword>
<dbReference type="InterPro" id="IPR001932">
    <property type="entry name" value="PPM-type_phosphatase-like_dom"/>
</dbReference>
<protein>
    <submittedName>
        <fullName evidence="4">DUF3365 domain-containing protein</fullName>
    </submittedName>
</protein>
<dbReference type="RefSeq" id="WP_283757451.1">
    <property type="nucleotide sequence ID" value="NZ_JAQOSQ010000004.1"/>
</dbReference>
<dbReference type="SMART" id="SM00304">
    <property type="entry name" value="HAMP"/>
    <property type="match status" value="1"/>
</dbReference>
<dbReference type="Gene3D" id="6.10.340.10">
    <property type="match status" value="1"/>
</dbReference>
<dbReference type="PROSITE" id="PS50885">
    <property type="entry name" value="HAMP"/>
    <property type="match status" value="1"/>
</dbReference>
<dbReference type="SUPFAM" id="SSF81606">
    <property type="entry name" value="PP2C-like"/>
    <property type="match status" value="1"/>
</dbReference>
<comment type="caution">
    <text evidence="4">The sequence shown here is derived from an EMBL/GenBank/DDBJ whole genome shotgun (WGS) entry which is preliminary data.</text>
</comment>
<dbReference type="Proteomes" id="UP001232992">
    <property type="component" value="Unassembled WGS sequence"/>
</dbReference>
<sequence>MLVTLISLIIIMAIGGWNLNQLQHDVLEQEAQNRTELVLHFTQASQDYVTESLRPSVEQLGEDMPLEAISGAFATRKIVELFNTQFPEYIYKPATINPTNLIDRANEFEETIIERFRKNKKLEKITGYTVIDDEERFYLASPVRVFSSCLRCHGNPDDAPRSIVQRYGRTNGFGWKVADIVGAITIYVPTADLRENFAATLNNLWGTFIILTLVVSTILYFWFGRLVGSRLEHISEVMSKTANNPNQKFRIRDRADDEIGIMARSFNHMSDSLYSLYTKLEDKVRDRTAKLTQAHDEIQVLNQQLKAENFRMSAELDILQKMQAMILPKPEELQGIKDLEIAGFMQPADEVGGDYYDALEIDGTVTIGIGDVTGHGLESGILSVMTQTAIRTLKESDRNDPIQLMEILNRTLYKNVQRMNADRDLTLSLLDYREGNLNIIGQHEEAIVVRATGDIERIDTIDLGIPIAFDEDISGFLDSISIYLEPGDGVVLYTDGITEAENTDEEPYGIERLCDAIGKHWQQNVDTIQQFVLDDFRRFIGNAVPIDDMTLVIVKRKLPA</sequence>
<dbReference type="Pfam" id="PF07228">
    <property type="entry name" value="SpoIIE"/>
    <property type="match status" value="1"/>
</dbReference>
<name>A0ABT7BWZ0_9CYAN</name>
<feature type="domain" description="HAMP" evidence="3">
    <location>
        <begin position="225"/>
        <end position="278"/>
    </location>
</feature>